<accession>A0A8R1UBX3</accession>
<evidence type="ECO:0000256" key="2">
    <source>
        <dbReference type="SAM" id="SignalP"/>
    </source>
</evidence>
<proteinExistence type="predicted"/>
<keyword evidence="2" id="KW-0732">Signal</keyword>
<evidence type="ECO:0000256" key="1">
    <source>
        <dbReference type="SAM" id="MobiDB-lite"/>
    </source>
</evidence>
<evidence type="ECO:0000313" key="4">
    <source>
        <dbReference type="Proteomes" id="UP000005239"/>
    </source>
</evidence>
<dbReference type="EnsemblMetazoa" id="PPA18691.1">
    <property type="protein sequence ID" value="PPA18691.1"/>
    <property type="gene ID" value="WBGene00108245"/>
</dbReference>
<feature type="region of interest" description="Disordered" evidence="1">
    <location>
        <begin position="25"/>
        <end position="95"/>
    </location>
</feature>
<reference evidence="4" key="1">
    <citation type="journal article" date="2008" name="Nat. Genet.">
        <title>The Pristionchus pacificus genome provides a unique perspective on nematode lifestyle and parasitism.</title>
        <authorList>
            <person name="Dieterich C."/>
            <person name="Clifton S.W."/>
            <person name="Schuster L.N."/>
            <person name="Chinwalla A."/>
            <person name="Delehaunty K."/>
            <person name="Dinkelacker I."/>
            <person name="Fulton L."/>
            <person name="Fulton R."/>
            <person name="Godfrey J."/>
            <person name="Minx P."/>
            <person name="Mitreva M."/>
            <person name="Roeseler W."/>
            <person name="Tian H."/>
            <person name="Witte H."/>
            <person name="Yang S.P."/>
            <person name="Wilson R.K."/>
            <person name="Sommer R.J."/>
        </authorList>
    </citation>
    <scope>NUCLEOTIDE SEQUENCE [LARGE SCALE GENOMIC DNA]</scope>
    <source>
        <strain evidence="4">PS312</strain>
    </source>
</reference>
<dbReference type="Proteomes" id="UP000005239">
    <property type="component" value="Unassembled WGS sequence"/>
</dbReference>
<feature type="compositionally biased region" description="Acidic residues" evidence="1">
    <location>
        <begin position="36"/>
        <end position="50"/>
    </location>
</feature>
<feature type="chain" id="PRO_5043354927" evidence="2">
    <location>
        <begin position="20"/>
        <end position="95"/>
    </location>
</feature>
<reference evidence="3" key="2">
    <citation type="submission" date="2022-06" db="UniProtKB">
        <authorList>
            <consortium name="EnsemblMetazoa"/>
        </authorList>
    </citation>
    <scope>IDENTIFICATION</scope>
    <source>
        <strain evidence="3">PS312</strain>
    </source>
</reference>
<sequence>MRLWVFLLALFALSATILAQDFEEEENAHDEVPEVGGDEEEVDVAGEEVEQPVRASEVVPEDDVTPEETQAESDIPEDADEAHVGDSESEGATEV</sequence>
<accession>A0A2A6D1G8</accession>
<feature type="compositionally biased region" description="Acidic residues" evidence="1">
    <location>
        <begin position="59"/>
        <end position="80"/>
    </location>
</feature>
<feature type="signal peptide" evidence="2">
    <location>
        <begin position="1"/>
        <end position="19"/>
    </location>
</feature>
<evidence type="ECO:0000313" key="3">
    <source>
        <dbReference type="EnsemblMetazoa" id="PPA18691.1"/>
    </source>
</evidence>
<protein>
    <submittedName>
        <fullName evidence="3">Uncharacterized protein</fullName>
    </submittedName>
</protein>
<organism evidence="3 4">
    <name type="scientific">Pristionchus pacificus</name>
    <name type="common">Parasitic nematode worm</name>
    <dbReference type="NCBI Taxonomy" id="54126"/>
    <lineage>
        <taxon>Eukaryota</taxon>
        <taxon>Metazoa</taxon>
        <taxon>Ecdysozoa</taxon>
        <taxon>Nematoda</taxon>
        <taxon>Chromadorea</taxon>
        <taxon>Rhabditida</taxon>
        <taxon>Rhabditina</taxon>
        <taxon>Diplogasteromorpha</taxon>
        <taxon>Diplogasteroidea</taxon>
        <taxon>Neodiplogasteridae</taxon>
        <taxon>Pristionchus</taxon>
    </lineage>
</organism>
<name>A0A2A6D1G8_PRIPA</name>
<keyword evidence="4" id="KW-1185">Reference proteome</keyword>
<dbReference type="AlphaFoldDB" id="A0A2A6D1G8"/>
<gene>
    <name evidence="3" type="primary">WBGene00108245</name>
</gene>